<evidence type="ECO:0000313" key="2">
    <source>
        <dbReference type="Proteomes" id="UP001610444"/>
    </source>
</evidence>
<dbReference type="RefSeq" id="XP_070900732.1">
    <property type="nucleotide sequence ID" value="XM_071049292.1"/>
</dbReference>
<accession>A0ABR4KLC4</accession>
<dbReference type="GeneID" id="98164456"/>
<keyword evidence="2" id="KW-1185">Reference proteome</keyword>
<proteinExistence type="predicted"/>
<evidence type="ECO:0000313" key="1">
    <source>
        <dbReference type="EMBL" id="KAL2853091.1"/>
    </source>
</evidence>
<protein>
    <submittedName>
        <fullName evidence="1">Uncharacterized protein</fullName>
    </submittedName>
</protein>
<sequence>MTLPGALGQVPSLFPHVEPDWWKEAYNHIYLWTDGDCVESPVVTDAEVQCSAPISSCASSS</sequence>
<gene>
    <name evidence="1" type="ORF">BJX68DRAFT_50651</name>
</gene>
<organism evidence="1 2">
    <name type="scientific">Aspergillus pseudodeflectus</name>
    <dbReference type="NCBI Taxonomy" id="176178"/>
    <lineage>
        <taxon>Eukaryota</taxon>
        <taxon>Fungi</taxon>
        <taxon>Dikarya</taxon>
        <taxon>Ascomycota</taxon>
        <taxon>Pezizomycotina</taxon>
        <taxon>Eurotiomycetes</taxon>
        <taxon>Eurotiomycetidae</taxon>
        <taxon>Eurotiales</taxon>
        <taxon>Aspergillaceae</taxon>
        <taxon>Aspergillus</taxon>
        <taxon>Aspergillus subgen. Nidulantes</taxon>
    </lineage>
</organism>
<dbReference type="EMBL" id="JBFXLR010000014">
    <property type="protein sequence ID" value="KAL2853091.1"/>
    <property type="molecule type" value="Genomic_DNA"/>
</dbReference>
<name>A0ABR4KLC4_9EURO</name>
<dbReference type="Proteomes" id="UP001610444">
    <property type="component" value="Unassembled WGS sequence"/>
</dbReference>
<comment type="caution">
    <text evidence="1">The sequence shown here is derived from an EMBL/GenBank/DDBJ whole genome shotgun (WGS) entry which is preliminary data.</text>
</comment>
<reference evidence="1 2" key="1">
    <citation type="submission" date="2024-07" db="EMBL/GenBank/DDBJ databases">
        <title>Section-level genome sequencing and comparative genomics of Aspergillus sections Usti and Cavernicolus.</title>
        <authorList>
            <consortium name="Lawrence Berkeley National Laboratory"/>
            <person name="Nybo J.L."/>
            <person name="Vesth T.C."/>
            <person name="Theobald S."/>
            <person name="Frisvad J.C."/>
            <person name="Larsen T.O."/>
            <person name="Kjaerboelling I."/>
            <person name="Rothschild-Mancinelli K."/>
            <person name="Lyhne E.K."/>
            <person name="Kogle M.E."/>
            <person name="Barry K."/>
            <person name="Clum A."/>
            <person name="Na H."/>
            <person name="Ledsgaard L."/>
            <person name="Lin J."/>
            <person name="Lipzen A."/>
            <person name="Kuo A."/>
            <person name="Riley R."/>
            <person name="Mondo S."/>
            <person name="LaButti K."/>
            <person name="Haridas S."/>
            <person name="Pangalinan J."/>
            <person name="Salamov A.A."/>
            <person name="Simmons B.A."/>
            <person name="Magnuson J.K."/>
            <person name="Chen J."/>
            <person name="Drula E."/>
            <person name="Henrissat B."/>
            <person name="Wiebenga A."/>
            <person name="Lubbers R.J."/>
            <person name="Gomes A.C."/>
            <person name="Macurrencykelacurrency M.R."/>
            <person name="Stajich J."/>
            <person name="Grigoriev I.V."/>
            <person name="Mortensen U.H."/>
            <person name="De vries R.P."/>
            <person name="Baker S.E."/>
            <person name="Andersen M.R."/>
        </authorList>
    </citation>
    <scope>NUCLEOTIDE SEQUENCE [LARGE SCALE GENOMIC DNA]</scope>
    <source>
        <strain evidence="1 2">CBS 756.74</strain>
    </source>
</reference>